<sequence length="329" mass="36229">MEPTIVGPDRDFMPAHRIDVHHHILPPNYVTKIGDDRIGPMIVAGKTPVWTPQHSIDAMNRNGIEKAITSISAPGLWCSDATETRVLTRECNDYAAQMRLDYPGRFGMFASLPLPDIDSSLQEIGYALDTLHADGIGLLTNYDGKYPGDAMFAPVFDELNRRKAVVYFHPTDAPCCHAHSLGVTLPAATLDFPFDTTKAITSLLFSGTFARCRDIRFIFSHAGGTIPFLAERIARLEVRPEFRAGVPDGVMFELRRLFFDTALSANELAFSALLKLVAPAQVLFGSDYPFAPETTMAATVKGLANLGLPEDVLRAIERDNALRLLNEQP</sequence>
<dbReference type="Proteomes" id="UP000285523">
    <property type="component" value="Unassembled WGS sequence"/>
</dbReference>
<proteinExistence type="predicted"/>
<dbReference type="InterPro" id="IPR032466">
    <property type="entry name" value="Metal_Hydrolase"/>
</dbReference>
<keyword evidence="3" id="KW-0378">Hydrolase</keyword>
<evidence type="ECO:0000256" key="1">
    <source>
        <dbReference type="ARBA" id="ARBA00023239"/>
    </source>
</evidence>
<dbReference type="GO" id="GO:0016787">
    <property type="term" value="F:hydrolase activity"/>
    <property type="evidence" value="ECO:0007669"/>
    <property type="project" value="UniProtKB-KW"/>
</dbReference>
<dbReference type="GO" id="GO:0005737">
    <property type="term" value="C:cytoplasm"/>
    <property type="evidence" value="ECO:0007669"/>
    <property type="project" value="TreeGrafter"/>
</dbReference>
<evidence type="ECO:0000313" key="3">
    <source>
        <dbReference type="EMBL" id="RJF69383.1"/>
    </source>
</evidence>
<name>A0A418V0P6_RHOPL</name>
<dbReference type="Gene3D" id="3.20.20.140">
    <property type="entry name" value="Metal-dependent hydrolases"/>
    <property type="match status" value="1"/>
</dbReference>
<dbReference type="GO" id="GO:0016831">
    <property type="term" value="F:carboxy-lyase activity"/>
    <property type="evidence" value="ECO:0007669"/>
    <property type="project" value="InterPro"/>
</dbReference>
<dbReference type="CDD" id="cd01292">
    <property type="entry name" value="metallo-dependent_hydrolases"/>
    <property type="match status" value="1"/>
</dbReference>
<dbReference type="AlphaFoldDB" id="A0A418V0P6"/>
<keyword evidence="1" id="KW-0456">Lyase</keyword>
<evidence type="ECO:0000259" key="2">
    <source>
        <dbReference type="Pfam" id="PF04909"/>
    </source>
</evidence>
<dbReference type="SUPFAM" id="SSF51556">
    <property type="entry name" value="Metallo-dependent hydrolases"/>
    <property type="match status" value="1"/>
</dbReference>
<dbReference type="InterPro" id="IPR006680">
    <property type="entry name" value="Amidohydro-rel"/>
</dbReference>
<dbReference type="GO" id="GO:0019748">
    <property type="term" value="P:secondary metabolic process"/>
    <property type="evidence" value="ECO:0007669"/>
    <property type="project" value="TreeGrafter"/>
</dbReference>
<dbReference type="PANTHER" id="PTHR21240">
    <property type="entry name" value="2-AMINO-3-CARBOXYLMUCONATE-6-SEMIALDEHYDE DECARBOXYLASE"/>
    <property type="match status" value="1"/>
</dbReference>
<accession>A0A418V0P6</accession>
<comment type="caution">
    <text evidence="3">The sequence shown here is derived from an EMBL/GenBank/DDBJ whole genome shotgun (WGS) entry which is preliminary data.</text>
</comment>
<dbReference type="PANTHER" id="PTHR21240:SF28">
    <property type="entry name" value="ISO-OROTATE DECARBOXYLASE (EUROFUNG)"/>
    <property type="match status" value="1"/>
</dbReference>
<organism evidence="3 4">
    <name type="scientific">Rhodopseudomonas palustris</name>
    <dbReference type="NCBI Taxonomy" id="1076"/>
    <lineage>
        <taxon>Bacteria</taxon>
        <taxon>Pseudomonadati</taxon>
        <taxon>Pseudomonadota</taxon>
        <taxon>Alphaproteobacteria</taxon>
        <taxon>Hyphomicrobiales</taxon>
        <taxon>Nitrobacteraceae</taxon>
        <taxon>Rhodopseudomonas</taxon>
    </lineage>
</organism>
<protein>
    <submittedName>
        <fullName evidence="3">Amidohydrolase</fullName>
    </submittedName>
</protein>
<gene>
    <name evidence="3" type="ORF">D4Q52_20590</name>
</gene>
<evidence type="ECO:0000313" key="4">
    <source>
        <dbReference type="Proteomes" id="UP000285523"/>
    </source>
</evidence>
<dbReference type="EMBL" id="QYYD01000024">
    <property type="protein sequence ID" value="RJF69383.1"/>
    <property type="molecule type" value="Genomic_DNA"/>
</dbReference>
<dbReference type="InterPro" id="IPR032465">
    <property type="entry name" value="ACMSD"/>
</dbReference>
<feature type="domain" description="Amidohydrolase-related" evidence="2">
    <location>
        <begin position="18"/>
        <end position="325"/>
    </location>
</feature>
<dbReference type="Pfam" id="PF04909">
    <property type="entry name" value="Amidohydro_2"/>
    <property type="match status" value="1"/>
</dbReference>
<reference evidence="3 4" key="1">
    <citation type="submission" date="2018-09" db="EMBL/GenBank/DDBJ databases">
        <title>Draft genome sequence of Rhodopseudomonas palustris 2.1.18.</title>
        <authorList>
            <person name="Robertson S.L."/>
            <person name="Meyer T.E."/>
            <person name="Kyndt J.A."/>
        </authorList>
    </citation>
    <scope>NUCLEOTIDE SEQUENCE [LARGE SCALE GENOMIC DNA]</scope>
    <source>
        <strain evidence="3 4">2.1.18</strain>
    </source>
</reference>